<organism evidence="3 4">
    <name type="scientific">candidate division WOR-3 bacterium JGI_Cruoil_03_44_89</name>
    <dbReference type="NCBI Taxonomy" id="1973748"/>
    <lineage>
        <taxon>Bacteria</taxon>
        <taxon>Bacteria division WOR-3</taxon>
    </lineage>
</organism>
<dbReference type="Gene3D" id="2.60.40.3800">
    <property type="match status" value="1"/>
</dbReference>
<proteinExistence type="predicted"/>
<gene>
    <name evidence="3" type="ORF">CH333_05150</name>
</gene>
<evidence type="ECO:0000256" key="1">
    <source>
        <dbReference type="SAM" id="MobiDB-lite"/>
    </source>
</evidence>
<evidence type="ECO:0000256" key="2">
    <source>
        <dbReference type="SAM" id="SignalP"/>
    </source>
</evidence>
<dbReference type="InterPro" id="IPR038490">
    <property type="entry name" value="Gingipain_propep_sf"/>
</dbReference>
<feature type="non-terminal residue" evidence="3">
    <location>
        <position position="260"/>
    </location>
</feature>
<evidence type="ECO:0000313" key="3">
    <source>
        <dbReference type="EMBL" id="OYD15701.1"/>
    </source>
</evidence>
<name>A0A235BU16_UNCW3</name>
<dbReference type="AlphaFoldDB" id="A0A235BU16"/>
<evidence type="ECO:0000313" key="4">
    <source>
        <dbReference type="Proteomes" id="UP000215215"/>
    </source>
</evidence>
<dbReference type="EMBL" id="NOZQ01000106">
    <property type="protein sequence ID" value="OYD15701.1"/>
    <property type="molecule type" value="Genomic_DNA"/>
</dbReference>
<protein>
    <recommendedName>
        <fullName evidence="5">Gingipain propeptide domain-containing protein</fullName>
    </recommendedName>
</protein>
<accession>A0A235BU16</accession>
<feature type="region of interest" description="Disordered" evidence="1">
    <location>
        <begin position="100"/>
        <end position="123"/>
    </location>
</feature>
<feature type="signal peptide" evidence="2">
    <location>
        <begin position="1"/>
        <end position="22"/>
    </location>
</feature>
<dbReference type="Proteomes" id="UP000215215">
    <property type="component" value="Unassembled WGS sequence"/>
</dbReference>
<feature type="chain" id="PRO_5012240756" description="Gingipain propeptide domain-containing protein" evidence="2">
    <location>
        <begin position="23"/>
        <end position="260"/>
    </location>
</feature>
<evidence type="ECO:0008006" key="5">
    <source>
        <dbReference type="Google" id="ProtNLM"/>
    </source>
</evidence>
<reference evidence="3 4" key="1">
    <citation type="submission" date="2017-07" db="EMBL/GenBank/DDBJ databases">
        <title>Recovery of genomes from metagenomes via a dereplication, aggregation, and scoring strategy.</title>
        <authorList>
            <person name="Sieber C.M."/>
            <person name="Probst A.J."/>
            <person name="Sharrar A."/>
            <person name="Thomas B.C."/>
            <person name="Hess M."/>
            <person name="Tringe S.G."/>
            <person name="Banfield J.F."/>
        </authorList>
    </citation>
    <scope>NUCLEOTIDE SEQUENCE [LARGE SCALE GENOMIC DNA]</scope>
    <source>
        <strain evidence="3">JGI_Cruoil_03_44_89</strain>
    </source>
</reference>
<comment type="caution">
    <text evidence="3">The sequence shown here is derived from an EMBL/GenBank/DDBJ whole genome shotgun (WGS) entry which is preliminary data.</text>
</comment>
<keyword evidence="2" id="KW-0732">Signal</keyword>
<sequence length="260" mass="28959">MRHCKIMGVLAVSVFLAAALTAGEVVLRYDFGAPDIERVGEYDKIVIEGLRTTGAPGEPMLPVKDAKILLPAGEIVNEIEVITGKKIILPGEFRIEPGQRPRPLSYTGPYEETPPDGEIYGSDAPYPGEVYERVCVQRKYGYNILVLDIFPVEYIPRSGLVSYYGDITVRVHTISDVGGLDETEKMLRKDEVSRGEVTELIDNPQNIISYNSISRVYERGKNLLLDPSDSCDYVIITNEALLPSFDTLAEFKTRRGVKTR</sequence>